<feature type="region of interest" description="Disordered" evidence="1">
    <location>
        <begin position="39"/>
        <end position="60"/>
    </location>
</feature>
<evidence type="ECO:0000256" key="1">
    <source>
        <dbReference type="SAM" id="MobiDB-lite"/>
    </source>
</evidence>
<dbReference type="RefSeq" id="WP_348948787.1">
    <property type="nucleotide sequence ID" value="NZ_JBDZYD010000003.1"/>
</dbReference>
<sequence length="60" mass="6081">MAEWVAARELLELAAVPGRVLVERVGLVEGSVRAPDRGLVGHVGSASGRSGTVGEVQGDG</sequence>
<evidence type="ECO:0000313" key="2">
    <source>
        <dbReference type="EMBL" id="MEQ0559006.1"/>
    </source>
</evidence>
<dbReference type="EMBL" id="JBDZYD010000003">
    <property type="protein sequence ID" value="MEQ0559007.1"/>
    <property type="molecule type" value="Genomic_DNA"/>
</dbReference>
<dbReference type="Proteomes" id="UP001440984">
    <property type="component" value="Unassembled WGS sequence"/>
</dbReference>
<proteinExistence type="predicted"/>
<organism evidence="2 4">
    <name type="scientific">Amycolatopsis melonis</name>
    <dbReference type="NCBI Taxonomy" id="3156488"/>
    <lineage>
        <taxon>Bacteria</taxon>
        <taxon>Bacillati</taxon>
        <taxon>Actinomycetota</taxon>
        <taxon>Actinomycetes</taxon>
        <taxon>Pseudonocardiales</taxon>
        <taxon>Pseudonocardiaceae</taxon>
        <taxon>Amycolatopsis</taxon>
    </lineage>
</organism>
<accession>A0ABV0L9M3</accession>
<evidence type="ECO:0000313" key="4">
    <source>
        <dbReference type="Proteomes" id="UP001440984"/>
    </source>
</evidence>
<evidence type="ECO:0000313" key="3">
    <source>
        <dbReference type="EMBL" id="MEQ0559007.1"/>
    </source>
</evidence>
<name>A0ABV0L9M3_9PSEU</name>
<reference evidence="2 4" key="1">
    <citation type="submission" date="2024-05" db="EMBL/GenBank/DDBJ databases">
        <authorList>
            <person name="Zhao H."/>
            <person name="Xu Y."/>
            <person name="Lin S."/>
            <person name="Spain J.C."/>
            <person name="Zhou N.-Y."/>
        </authorList>
    </citation>
    <scope>NUCLEOTIDE SEQUENCE [LARGE SCALE GENOMIC DNA]</scope>
    <source>
        <strain evidence="2 4">NEAU-NG30</strain>
    </source>
</reference>
<keyword evidence="4" id="KW-1185">Reference proteome</keyword>
<dbReference type="EMBL" id="JBDZYD010000003">
    <property type="protein sequence ID" value="MEQ0559006.1"/>
    <property type="molecule type" value="Genomic_DNA"/>
</dbReference>
<comment type="caution">
    <text evidence="2">The sequence shown here is derived from an EMBL/GenBank/DDBJ whole genome shotgun (WGS) entry which is preliminary data.</text>
</comment>
<gene>
    <name evidence="2" type="ORF">ABJI51_07990</name>
    <name evidence="3" type="ORF">ABJI51_07995</name>
</gene>
<protein>
    <submittedName>
        <fullName evidence="2">Uncharacterized protein</fullName>
    </submittedName>
</protein>